<dbReference type="RefSeq" id="WP_235118210.1">
    <property type="nucleotide sequence ID" value="NZ_CP090978.1"/>
</dbReference>
<sequence>MNYYLCSISFRHELASLEDLMNFAQEKGFAGIELWGVHAEAISGGSDPKRIIHTLDQLQDKGLHVSMISHYVNLLATNHQLPDVIARWRRLIALAKLFRTNRIRIFAGNQPSHTASPEEWSLCAARLRMFSEIAYEAEVWTVIEFHPHTYFDTLQSVHSLLLEANHPGIRVNVDFLHVWESGCDPIDALSVIKPWIGYYHLKNVRDREQLSLFEPDNVYSPNGIRDGLVSLAEGALDYARIIRYLLKEKLNYPAALEWFGDRPFHRLESDVAWLMQLAGQPDTNVIVSH</sequence>
<organism evidence="2 3">
    <name type="scientific">Paenibacillus hexagrammi</name>
    <dbReference type="NCBI Taxonomy" id="2908839"/>
    <lineage>
        <taxon>Bacteria</taxon>
        <taxon>Bacillati</taxon>
        <taxon>Bacillota</taxon>
        <taxon>Bacilli</taxon>
        <taxon>Bacillales</taxon>
        <taxon>Paenibacillaceae</taxon>
        <taxon>Paenibacillus</taxon>
    </lineage>
</organism>
<protein>
    <submittedName>
        <fullName evidence="2">Sugar phosphate isomerase/epimerase</fullName>
    </submittedName>
</protein>
<dbReference type="GO" id="GO:0016853">
    <property type="term" value="F:isomerase activity"/>
    <property type="evidence" value="ECO:0007669"/>
    <property type="project" value="UniProtKB-KW"/>
</dbReference>
<evidence type="ECO:0000313" key="2">
    <source>
        <dbReference type="EMBL" id="UJF31865.1"/>
    </source>
</evidence>
<dbReference type="PANTHER" id="PTHR12110">
    <property type="entry name" value="HYDROXYPYRUVATE ISOMERASE"/>
    <property type="match status" value="1"/>
</dbReference>
<dbReference type="InterPro" id="IPR050312">
    <property type="entry name" value="IolE/XylAMocC-like"/>
</dbReference>
<proteinExistence type="predicted"/>
<accession>A0ABY3SEK2</accession>
<keyword evidence="3" id="KW-1185">Reference proteome</keyword>
<dbReference type="EMBL" id="CP090978">
    <property type="protein sequence ID" value="UJF31865.1"/>
    <property type="molecule type" value="Genomic_DNA"/>
</dbReference>
<evidence type="ECO:0000313" key="3">
    <source>
        <dbReference type="Proteomes" id="UP001649230"/>
    </source>
</evidence>
<dbReference type="InterPro" id="IPR036237">
    <property type="entry name" value="Xyl_isomerase-like_sf"/>
</dbReference>
<dbReference type="PANTHER" id="PTHR12110:SF21">
    <property type="entry name" value="XYLOSE ISOMERASE-LIKE TIM BARREL DOMAIN-CONTAINING PROTEIN"/>
    <property type="match status" value="1"/>
</dbReference>
<keyword evidence="2" id="KW-0413">Isomerase</keyword>
<dbReference type="InterPro" id="IPR013022">
    <property type="entry name" value="Xyl_isomerase-like_TIM-brl"/>
</dbReference>
<gene>
    <name evidence="2" type="ORF">L0M14_19165</name>
</gene>
<reference evidence="2 3" key="1">
    <citation type="journal article" date="2024" name="Int. J. Syst. Evol. Microbiol.">
        <title>Paenibacillus hexagrammi sp. nov., a novel bacterium isolated from the gut content of Hexagrammos agrammus.</title>
        <authorList>
            <person name="Jung H.K."/>
            <person name="Kim D.G."/>
            <person name="Zin H."/>
            <person name="Park J."/>
            <person name="Jung H."/>
            <person name="Kim Y.O."/>
            <person name="Kong H.J."/>
            <person name="Kim J.W."/>
            <person name="Kim Y.S."/>
        </authorList>
    </citation>
    <scope>NUCLEOTIDE SEQUENCE [LARGE SCALE GENOMIC DNA]</scope>
    <source>
        <strain evidence="2 3">YPD9-1</strain>
    </source>
</reference>
<dbReference type="SUPFAM" id="SSF51658">
    <property type="entry name" value="Xylose isomerase-like"/>
    <property type="match status" value="1"/>
</dbReference>
<dbReference type="Proteomes" id="UP001649230">
    <property type="component" value="Chromosome"/>
</dbReference>
<dbReference type="Gene3D" id="3.20.20.150">
    <property type="entry name" value="Divalent-metal-dependent TIM barrel enzymes"/>
    <property type="match status" value="1"/>
</dbReference>
<feature type="domain" description="Xylose isomerase-like TIM barrel" evidence="1">
    <location>
        <begin position="23"/>
        <end position="275"/>
    </location>
</feature>
<dbReference type="Pfam" id="PF01261">
    <property type="entry name" value="AP_endonuc_2"/>
    <property type="match status" value="1"/>
</dbReference>
<evidence type="ECO:0000259" key="1">
    <source>
        <dbReference type="Pfam" id="PF01261"/>
    </source>
</evidence>
<name>A0ABY3SEK2_9BACL</name>